<dbReference type="PANTHER" id="PTHR33909:SF1">
    <property type="entry name" value="SEC TRANSLOCON ACCESSORY COMPLEX SUBUNIT YAJC"/>
    <property type="match status" value="1"/>
</dbReference>
<keyword evidence="6" id="KW-0813">Transport</keyword>
<evidence type="ECO:0000256" key="8">
    <source>
        <dbReference type="ARBA" id="ARBA00022692"/>
    </source>
</evidence>
<dbReference type="InterPro" id="IPR003849">
    <property type="entry name" value="Preprotein_translocase_YajC"/>
</dbReference>
<evidence type="ECO:0000313" key="15">
    <source>
        <dbReference type="Proteomes" id="UP000241762"/>
    </source>
</evidence>
<keyword evidence="10 13" id="KW-1133">Transmembrane helix</keyword>
<evidence type="ECO:0000256" key="12">
    <source>
        <dbReference type="ARBA" id="ARBA00023136"/>
    </source>
</evidence>
<protein>
    <recommendedName>
        <fullName evidence="5">Sec translocon accessory complex subunit YajC</fullName>
    </recommendedName>
</protein>
<feature type="transmembrane region" description="Helical" evidence="13">
    <location>
        <begin position="30"/>
        <end position="49"/>
    </location>
</feature>
<organism evidence="14 15">
    <name type="scientific">Candidatus Phycorickettsia trachydisci</name>
    <dbReference type="NCBI Taxonomy" id="2115978"/>
    <lineage>
        <taxon>Bacteria</taxon>
        <taxon>Pseudomonadati</taxon>
        <taxon>Pseudomonadota</taxon>
        <taxon>Alphaproteobacteria</taxon>
        <taxon>Rickettsiales</taxon>
        <taxon>Rickettsiaceae</taxon>
        <taxon>Candidatus Phycorickettsia</taxon>
    </lineage>
</organism>
<keyword evidence="9" id="KW-0653">Protein transport</keyword>
<comment type="similarity">
    <text evidence="3">Belongs to the YajC family.</text>
</comment>
<keyword evidence="12 13" id="KW-0472">Membrane</keyword>
<gene>
    <name evidence="14" type="ORF">phytr_3830</name>
</gene>
<sequence>MFVSYAQAAEEAKETLQELPESTMESFSDILVRFVPMLLIFAVFYFLILRPQNKKRQEHEDLVKSVKKGQEVLTHSGIYGKVMKIAEETLEIEIAPKVSIKVDKSSIQQVITK</sequence>
<dbReference type="NCBIfam" id="TIGR00739">
    <property type="entry name" value="yajC"/>
    <property type="match status" value="1"/>
</dbReference>
<comment type="function">
    <text evidence="1">The SecYEG-SecDF-YajC-YidC holo-translocon (HTL) protein secretase/insertase is a supercomplex required for protein secretion, insertion of proteins into membranes, and assembly of membrane protein complexes. While the SecYEG complex is essential for assembly of a number of proteins and complexes, the SecDF-YajC-YidC subcomplex facilitates these functions.</text>
</comment>
<evidence type="ECO:0000256" key="2">
    <source>
        <dbReference type="ARBA" id="ARBA00004377"/>
    </source>
</evidence>
<dbReference type="SMART" id="SM01323">
    <property type="entry name" value="YajC"/>
    <property type="match status" value="1"/>
</dbReference>
<reference evidence="14 15" key="1">
    <citation type="submission" date="2018-03" db="EMBL/GenBank/DDBJ databases">
        <title>A gene transfer event suggests a long-term partnership between eustigmatophyte algae and a novel lineage of endosymbiotic bacteria.</title>
        <authorList>
            <person name="Yurchenko T."/>
            <person name="Sevcikova T."/>
            <person name="Pribyl P."/>
            <person name="El Karkouri K."/>
            <person name="Klimes V."/>
            <person name="Amaral R."/>
            <person name="Zbrankova V."/>
            <person name="Kim E."/>
            <person name="Raoult D."/>
            <person name="Santos L.M.A."/>
            <person name="Elias M."/>
        </authorList>
    </citation>
    <scope>NUCLEOTIDE SEQUENCE [LARGE SCALE GENOMIC DNA]</scope>
    <source>
        <strain evidence="14">CCALA 838</strain>
    </source>
</reference>
<dbReference type="OrthoDB" id="9811406at2"/>
<evidence type="ECO:0000256" key="11">
    <source>
        <dbReference type="ARBA" id="ARBA00023010"/>
    </source>
</evidence>
<dbReference type="EMBL" id="CP027845">
    <property type="protein sequence ID" value="AVP87334.1"/>
    <property type="molecule type" value="Genomic_DNA"/>
</dbReference>
<keyword evidence="11" id="KW-0811">Translocation</keyword>
<dbReference type="PRINTS" id="PR01853">
    <property type="entry name" value="YAJCTRNLCASE"/>
</dbReference>
<evidence type="ECO:0000313" key="14">
    <source>
        <dbReference type="EMBL" id="AVP87334.1"/>
    </source>
</evidence>
<dbReference type="Proteomes" id="UP000241762">
    <property type="component" value="Chromosome"/>
</dbReference>
<evidence type="ECO:0000256" key="10">
    <source>
        <dbReference type="ARBA" id="ARBA00022989"/>
    </source>
</evidence>
<dbReference type="PANTHER" id="PTHR33909">
    <property type="entry name" value="SEC TRANSLOCON ACCESSORY COMPLEX SUBUNIT YAJC"/>
    <property type="match status" value="1"/>
</dbReference>
<evidence type="ECO:0000256" key="9">
    <source>
        <dbReference type="ARBA" id="ARBA00022927"/>
    </source>
</evidence>
<proteinExistence type="inferred from homology"/>
<evidence type="ECO:0000256" key="7">
    <source>
        <dbReference type="ARBA" id="ARBA00022475"/>
    </source>
</evidence>
<evidence type="ECO:0000256" key="4">
    <source>
        <dbReference type="ARBA" id="ARBA00011718"/>
    </source>
</evidence>
<dbReference type="RefSeq" id="WP_106874200.1">
    <property type="nucleotide sequence ID" value="NZ_CP027845.1"/>
</dbReference>
<dbReference type="GO" id="GO:0005886">
    <property type="term" value="C:plasma membrane"/>
    <property type="evidence" value="ECO:0007669"/>
    <property type="project" value="UniProtKB-SubCell"/>
</dbReference>
<evidence type="ECO:0000256" key="13">
    <source>
        <dbReference type="SAM" id="Phobius"/>
    </source>
</evidence>
<dbReference type="Pfam" id="PF02699">
    <property type="entry name" value="YajC"/>
    <property type="match status" value="1"/>
</dbReference>
<keyword evidence="7" id="KW-1003">Cell membrane</keyword>
<evidence type="ECO:0000256" key="1">
    <source>
        <dbReference type="ARBA" id="ARBA00002061"/>
    </source>
</evidence>
<keyword evidence="15" id="KW-1185">Reference proteome</keyword>
<evidence type="ECO:0000256" key="6">
    <source>
        <dbReference type="ARBA" id="ARBA00022448"/>
    </source>
</evidence>
<name>A0A2P1P7U2_9RICK</name>
<dbReference type="KEGG" id="ptc:phytr_3830"/>
<dbReference type="AlphaFoldDB" id="A0A2P1P7U2"/>
<keyword evidence="8 13" id="KW-0812">Transmembrane</keyword>
<evidence type="ECO:0000256" key="3">
    <source>
        <dbReference type="ARBA" id="ARBA00006742"/>
    </source>
</evidence>
<comment type="subcellular location">
    <subcellularLocation>
        <location evidence="2">Cell inner membrane</location>
        <topology evidence="2">Single-pass membrane protein</topology>
    </subcellularLocation>
</comment>
<dbReference type="GO" id="GO:0015031">
    <property type="term" value="P:protein transport"/>
    <property type="evidence" value="ECO:0007669"/>
    <property type="project" value="UniProtKB-KW"/>
</dbReference>
<accession>A0A2P1P7U2</accession>
<comment type="subunit">
    <text evidence="4">Part of the SecDF-YidC-YajC translocase complex. The SecDF-YidC-YajC translocase forms a supercomplex with SecYEG, called the holo-translocon (HTL).</text>
</comment>
<evidence type="ECO:0000256" key="5">
    <source>
        <dbReference type="ARBA" id="ARBA00014962"/>
    </source>
</evidence>